<dbReference type="Proteomes" id="UP001501692">
    <property type="component" value="Unassembled WGS sequence"/>
</dbReference>
<evidence type="ECO:0008006" key="3">
    <source>
        <dbReference type="Google" id="ProtNLM"/>
    </source>
</evidence>
<protein>
    <recommendedName>
        <fullName evidence="3">HMA domain-containing protein</fullName>
    </recommendedName>
</protein>
<name>A0ABP9HBF5_9FLAO</name>
<dbReference type="EMBL" id="BAABJK010000004">
    <property type="protein sequence ID" value="GAA4966572.1"/>
    <property type="molecule type" value="Genomic_DNA"/>
</dbReference>
<dbReference type="SUPFAM" id="SSF55008">
    <property type="entry name" value="HMA, heavy metal-associated domain"/>
    <property type="match status" value="1"/>
</dbReference>
<comment type="caution">
    <text evidence="1">The sequence shown here is derived from an EMBL/GenBank/DDBJ whole genome shotgun (WGS) entry which is preliminary data.</text>
</comment>
<evidence type="ECO:0000313" key="2">
    <source>
        <dbReference type="Proteomes" id="UP001501692"/>
    </source>
</evidence>
<accession>A0ABP9HBF5</accession>
<sequence>MARIEVQQRFCKNCSVCIKEELQEIDDVKNVRLYPKESLITFNFMKANKLSEVLNRLSKIGYPEKGERLLEAQFSNSVCGC</sequence>
<dbReference type="RefSeq" id="WP_345166489.1">
    <property type="nucleotide sequence ID" value="NZ_BAABJK010000004.1"/>
</dbReference>
<gene>
    <name evidence="1" type="ORF">GCM10023315_14860</name>
</gene>
<dbReference type="InterPro" id="IPR036163">
    <property type="entry name" value="HMA_dom_sf"/>
</dbReference>
<evidence type="ECO:0000313" key="1">
    <source>
        <dbReference type="EMBL" id="GAA4966572.1"/>
    </source>
</evidence>
<reference evidence="2" key="1">
    <citation type="journal article" date="2019" name="Int. J. Syst. Evol. Microbiol.">
        <title>The Global Catalogue of Microorganisms (GCM) 10K type strain sequencing project: providing services to taxonomists for standard genome sequencing and annotation.</title>
        <authorList>
            <consortium name="The Broad Institute Genomics Platform"/>
            <consortium name="The Broad Institute Genome Sequencing Center for Infectious Disease"/>
            <person name="Wu L."/>
            <person name="Ma J."/>
        </authorList>
    </citation>
    <scope>NUCLEOTIDE SEQUENCE [LARGE SCALE GENOMIC DNA]</scope>
    <source>
        <strain evidence="2">JCM 18287</strain>
    </source>
</reference>
<proteinExistence type="predicted"/>
<organism evidence="1 2">
    <name type="scientific">Algibacter aquimarinus</name>
    <dbReference type="NCBI Taxonomy" id="1136748"/>
    <lineage>
        <taxon>Bacteria</taxon>
        <taxon>Pseudomonadati</taxon>
        <taxon>Bacteroidota</taxon>
        <taxon>Flavobacteriia</taxon>
        <taxon>Flavobacteriales</taxon>
        <taxon>Flavobacteriaceae</taxon>
        <taxon>Algibacter</taxon>
    </lineage>
</organism>
<keyword evidence="2" id="KW-1185">Reference proteome</keyword>